<sequence>MEKEEEKQQQKCNPIETQGIGRFEGRTAVEEEEHSVLSLSEQQQSSTSSEHSKLQSQQSQFTHQQTSSAISPPLSSFVPLVKNKYIC</sequence>
<evidence type="ECO:0000313" key="3">
    <source>
        <dbReference type="WBParaSite" id="Minc3s03208g33142"/>
    </source>
</evidence>
<reference evidence="3" key="1">
    <citation type="submission" date="2022-11" db="UniProtKB">
        <authorList>
            <consortium name="WormBaseParasite"/>
        </authorList>
    </citation>
    <scope>IDENTIFICATION</scope>
</reference>
<feature type="compositionally biased region" description="Low complexity" evidence="1">
    <location>
        <begin position="36"/>
        <end position="68"/>
    </location>
</feature>
<keyword evidence="2" id="KW-1185">Reference proteome</keyword>
<feature type="region of interest" description="Disordered" evidence="1">
    <location>
        <begin position="1"/>
        <end position="75"/>
    </location>
</feature>
<evidence type="ECO:0000256" key="1">
    <source>
        <dbReference type="SAM" id="MobiDB-lite"/>
    </source>
</evidence>
<dbReference type="AlphaFoldDB" id="A0A914MZ33"/>
<dbReference type="Proteomes" id="UP000887563">
    <property type="component" value="Unplaced"/>
</dbReference>
<name>A0A914MZ33_MELIC</name>
<organism evidence="2 3">
    <name type="scientific">Meloidogyne incognita</name>
    <name type="common">Southern root-knot nematode worm</name>
    <name type="synonym">Oxyuris incognita</name>
    <dbReference type="NCBI Taxonomy" id="6306"/>
    <lineage>
        <taxon>Eukaryota</taxon>
        <taxon>Metazoa</taxon>
        <taxon>Ecdysozoa</taxon>
        <taxon>Nematoda</taxon>
        <taxon>Chromadorea</taxon>
        <taxon>Rhabditida</taxon>
        <taxon>Tylenchina</taxon>
        <taxon>Tylenchomorpha</taxon>
        <taxon>Tylenchoidea</taxon>
        <taxon>Meloidogynidae</taxon>
        <taxon>Meloidogyninae</taxon>
        <taxon>Meloidogyne</taxon>
        <taxon>Meloidogyne incognita group</taxon>
    </lineage>
</organism>
<protein>
    <submittedName>
        <fullName evidence="3">Candidate secreted effector</fullName>
    </submittedName>
</protein>
<evidence type="ECO:0000313" key="2">
    <source>
        <dbReference type="Proteomes" id="UP000887563"/>
    </source>
</evidence>
<proteinExistence type="predicted"/>
<accession>A0A914MZ33</accession>
<dbReference type="WBParaSite" id="Minc3s03208g33142">
    <property type="protein sequence ID" value="Minc3s03208g33142"/>
    <property type="gene ID" value="Minc3s03208g33142"/>
</dbReference>